<dbReference type="Pfam" id="PF20381">
    <property type="entry name" value="Rv1476"/>
    <property type="match status" value="1"/>
</dbReference>
<sequence>MIPAGIDTDDLARQIGEDAVAFGGKVPAERIAELEPGLIDAVGHADATGFGSLGVVILGETPPHTPDLRDVAQDVLLATDVDTVIVRAPESGAIVSDVHTRADIETAQWPFLGDPDVVGGVFGFIDDVNGSSVDWVSAVALIVIALAAVVVFTVLGARRRAGWSSPQA</sequence>
<dbReference type="Proteomes" id="UP000031524">
    <property type="component" value="Chromosome"/>
</dbReference>
<dbReference type="InterPro" id="IPR046498">
    <property type="entry name" value="Rv1476-like"/>
</dbReference>
<evidence type="ECO:0000313" key="3">
    <source>
        <dbReference type="Proteomes" id="UP000031524"/>
    </source>
</evidence>
<dbReference type="AlphaFoldDB" id="A0A0B5D344"/>
<dbReference type="EMBL" id="CP005286">
    <property type="protein sequence ID" value="AJE33186.1"/>
    <property type="molecule type" value="Genomic_DNA"/>
</dbReference>
<evidence type="ECO:0000256" key="1">
    <source>
        <dbReference type="SAM" id="Phobius"/>
    </source>
</evidence>
<evidence type="ECO:0000313" key="2">
    <source>
        <dbReference type="EMBL" id="AJE33186.1"/>
    </source>
</evidence>
<dbReference type="STRING" id="1223515.B842_06685"/>
<reference evidence="2 3" key="1">
    <citation type="submission" date="2013-04" db="EMBL/GenBank/DDBJ databases">
        <title>Complete genome sequence of Corynebacterium humireducens DSM 45392(T), isolated from a wastewater-fed microbial fuel cell.</title>
        <authorList>
            <person name="Ruckert C."/>
            <person name="Albersmeier A."/>
            <person name="Kalinowski J."/>
        </authorList>
    </citation>
    <scope>NUCLEOTIDE SEQUENCE [LARGE SCALE GENOMIC DNA]</scope>
    <source>
        <strain evidence="3">MFC-5</strain>
    </source>
</reference>
<keyword evidence="3" id="KW-1185">Reference proteome</keyword>
<keyword evidence="1" id="KW-1133">Transmembrane helix</keyword>
<proteinExistence type="predicted"/>
<feature type="transmembrane region" description="Helical" evidence="1">
    <location>
        <begin position="135"/>
        <end position="157"/>
    </location>
</feature>
<evidence type="ECO:0008006" key="4">
    <source>
        <dbReference type="Google" id="ProtNLM"/>
    </source>
</evidence>
<organism evidence="2 3">
    <name type="scientific">Corynebacterium humireducens NBRC 106098 = DSM 45392</name>
    <dbReference type="NCBI Taxonomy" id="1223515"/>
    <lineage>
        <taxon>Bacteria</taxon>
        <taxon>Bacillati</taxon>
        <taxon>Actinomycetota</taxon>
        <taxon>Actinomycetes</taxon>
        <taxon>Mycobacteriales</taxon>
        <taxon>Corynebacteriaceae</taxon>
        <taxon>Corynebacterium</taxon>
    </lineage>
</organism>
<dbReference type="KEGG" id="chm:B842_06685"/>
<accession>A0A0B5D344</accession>
<name>A0A0B5D344_9CORY</name>
<keyword evidence="1" id="KW-0812">Transmembrane</keyword>
<keyword evidence="1" id="KW-0472">Membrane</keyword>
<dbReference type="OrthoDB" id="4412029at2"/>
<dbReference type="RefSeq" id="WP_040085843.1">
    <property type="nucleotide sequence ID" value="NZ_BCSU01000021.1"/>
</dbReference>
<dbReference type="HOGENOM" id="CLU_112366_1_0_11"/>
<protein>
    <recommendedName>
        <fullName evidence="4">1-deoxy-D-xylulose-5-phosphate synthase</fullName>
    </recommendedName>
</protein>
<gene>
    <name evidence="2" type="ORF">B842_06685</name>
</gene>